<evidence type="ECO:0000313" key="1">
    <source>
        <dbReference type="EMBL" id="GIF74726.1"/>
    </source>
</evidence>
<comment type="caution">
    <text evidence="1">The sequence shown here is derived from an EMBL/GenBank/DDBJ whole genome shotgun (WGS) entry which is preliminary data.</text>
</comment>
<name>A0ABQ4CTV8_9ACTN</name>
<protein>
    <submittedName>
        <fullName evidence="1">Uncharacterized protein</fullName>
    </submittedName>
</protein>
<organism evidence="1 2">
    <name type="scientific">Asanoa siamensis</name>
    <dbReference type="NCBI Taxonomy" id="926357"/>
    <lineage>
        <taxon>Bacteria</taxon>
        <taxon>Bacillati</taxon>
        <taxon>Actinomycetota</taxon>
        <taxon>Actinomycetes</taxon>
        <taxon>Micromonosporales</taxon>
        <taxon>Micromonosporaceae</taxon>
        <taxon>Asanoa</taxon>
    </lineage>
</organism>
<dbReference type="Proteomes" id="UP000604117">
    <property type="component" value="Unassembled WGS sequence"/>
</dbReference>
<proteinExistence type="predicted"/>
<accession>A0ABQ4CTV8</accession>
<evidence type="ECO:0000313" key="2">
    <source>
        <dbReference type="Proteomes" id="UP000604117"/>
    </source>
</evidence>
<dbReference type="RefSeq" id="WP_203715515.1">
    <property type="nucleotide sequence ID" value="NZ_BONE01000034.1"/>
</dbReference>
<sequence>MKADHPSWCASYEPYGVGHRSNAAHASSATDLVDVRLTLLDLAEETGLPIIMIDFLADGEAESHVLPLDQAVLVEQAIRSLINLHEETSASRSR</sequence>
<keyword evidence="2" id="KW-1185">Reference proteome</keyword>
<dbReference type="EMBL" id="BONE01000034">
    <property type="protein sequence ID" value="GIF74726.1"/>
    <property type="molecule type" value="Genomic_DNA"/>
</dbReference>
<gene>
    <name evidence="1" type="ORF">Asi02nite_42440</name>
</gene>
<reference evidence="1 2" key="1">
    <citation type="submission" date="2021-01" db="EMBL/GenBank/DDBJ databases">
        <title>Whole genome shotgun sequence of Asanoa siamensis NBRC 107932.</title>
        <authorList>
            <person name="Komaki H."/>
            <person name="Tamura T."/>
        </authorList>
    </citation>
    <scope>NUCLEOTIDE SEQUENCE [LARGE SCALE GENOMIC DNA]</scope>
    <source>
        <strain evidence="1 2">NBRC 107932</strain>
    </source>
</reference>